<evidence type="ECO:0000313" key="3">
    <source>
        <dbReference type="Proteomes" id="UP000054498"/>
    </source>
</evidence>
<protein>
    <submittedName>
        <fullName evidence="2">Uncharacterized protein</fullName>
    </submittedName>
</protein>
<accession>A0A0D2KJN4</accession>
<evidence type="ECO:0000256" key="1">
    <source>
        <dbReference type="SAM" id="MobiDB-lite"/>
    </source>
</evidence>
<dbReference type="EMBL" id="KK103183">
    <property type="protein sequence ID" value="KIY96053.1"/>
    <property type="molecule type" value="Genomic_DNA"/>
</dbReference>
<keyword evidence="3" id="KW-1185">Reference proteome</keyword>
<feature type="compositionally biased region" description="Polar residues" evidence="1">
    <location>
        <begin position="1"/>
        <end position="12"/>
    </location>
</feature>
<sequence length="103" mass="10767">MVTTRNRSTDQSADGGAVGTPTAAAHPHTVPRIPLLGVVPGVEAFDAAIDRRSDYYRLQALSHVHDNPPPVGERQSLVVRAGLGCSAACGGETLGWGPHDFPD</sequence>
<gene>
    <name evidence="2" type="ORF">MNEG_11908</name>
</gene>
<organism evidence="2 3">
    <name type="scientific">Monoraphidium neglectum</name>
    <dbReference type="NCBI Taxonomy" id="145388"/>
    <lineage>
        <taxon>Eukaryota</taxon>
        <taxon>Viridiplantae</taxon>
        <taxon>Chlorophyta</taxon>
        <taxon>core chlorophytes</taxon>
        <taxon>Chlorophyceae</taxon>
        <taxon>CS clade</taxon>
        <taxon>Sphaeropleales</taxon>
        <taxon>Selenastraceae</taxon>
        <taxon>Monoraphidium</taxon>
    </lineage>
</organism>
<dbReference type="Proteomes" id="UP000054498">
    <property type="component" value="Unassembled WGS sequence"/>
</dbReference>
<feature type="region of interest" description="Disordered" evidence="1">
    <location>
        <begin position="1"/>
        <end position="28"/>
    </location>
</feature>
<name>A0A0D2KJN4_9CHLO</name>
<proteinExistence type="predicted"/>
<dbReference type="AlphaFoldDB" id="A0A0D2KJN4"/>
<dbReference type="KEGG" id="mng:MNEG_11908"/>
<dbReference type="GeneID" id="25729217"/>
<reference evidence="2 3" key="1">
    <citation type="journal article" date="2013" name="BMC Genomics">
        <title>Reconstruction of the lipid metabolism for the microalga Monoraphidium neglectum from its genome sequence reveals characteristics suitable for biofuel production.</title>
        <authorList>
            <person name="Bogen C."/>
            <person name="Al-Dilaimi A."/>
            <person name="Albersmeier A."/>
            <person name="Wichmann J."/>
            <person name="Grundmann M."/>
            <person name="Rupp O."/>
            <person name="Lauersen K.J."/>
            <person name="Blifernez-Klassen O."/>
            <person name="Kalinowski J."/>
            <person name="Goesmann A."/>
            <person name="Mussgnug J.H."/>
            <person name="Kruse O."/>
        </authorList>
    </citation>
    <scope>NUCLEOTIDE SEQUENCE [LARGE SCALE GENOMIC DNA]</scope>
    <source>
        <strain evidence="2 3">SAG 48.87</strain>
    </source>
</reference>
<evidence type="ECO:0000313" key="2">
    <source>
        <dbReference type="EMBL" id="KIY96053.1"/>
    </source>
</evidence>
<dbReference type="RefSeq" id="XP_013895073.1">
    <property type="nucleotide sequence ID" value="XM_014039619.1"/>
</dbReference>